<dbReference type="SUPFAM" id="SSF46785">
    <property type="entry name" value="Winged helix' DNA-binding domain"/>
    <property type="match status" value="1"/>
</dbReference>
<accession>A0AAU7U5L4</accession>
<protein>
    <submittedName>
        <fullName evidence="1">Winged helix-turn-helix domain-containing protein</fullName>
    </submittedName>
</protein>
<dbReference type="InterPro" id="IPR036390">
    <property type="entry name" value="WH_DNA-bd_sf"/>
</dbReference>
<dbReference type="RefSeq" id="WP_350240834.1">
    <property type="nucleotide sequence ID" value="NZ_CP158296.1"/>
</dbReference>
<dbReference type="Gene3D" id="1.10.10.10">
    <property type="entry name" value="Winged helix-like DNA-binding domain superfamily/Winged helix DNA-binding domain"/>
    <property type="match status" value="1"/>
</dbReference>
<dbReference type="AlphaFoldDB" id="A0AAU7U5L4"/>
<evidence type="ECO:0000313" key="1">
    <source>
        <dbReference type="EMBL" id="XBV83391.1"/>
    </source>
</evidence>
<reference evidence="1" key="1">
    <citation type="submission" date="2024-06" db="EMBL/GenBank/DDBJ databases">
        <title>Draft Genome Sequence of Deinococcus sonorensis Type Strain KR-87, a Biofilm Producing Representative of the Genus Deinococcus.</title>
        <authorList>
            <person name="Boren L.S."/>
            <person name="Grosso R.A."/>
            <person name="Hugenberg-Cox A.N."/>
            <person name="Hill J.T.E."/>
            <person name="Albert C.M."/>
            <person name="Tuohy J.M."/>
        </authorList>
    </citation>
    <scope>NUCLEOTIDE SEQUENCE</scope>
    <source>
        <strain evidence="1">KR-87</strain>
        <plasmid evidence="1">pDson04</plasmid>
    </source>
</reference>
<proteinExistence type="predicted"/>
<dbReference type="Pfam" id="PF13412">
    <property type="entry name" value="HTH_24"/>
    <property type="match status" value="1"/>
</dbReference>
<dbReference type="EMBL" id="CP158296">
    <property type="protein sequence ID" value="XBV83391.1"/>
    <property type="molecule type" value="Genomic_DNA"/>
</dbReference>
<name>A0AAU7U5L4_9DEIO</name>
<dbReference type="KEGG" id="dsc:ABOD76_01285"/>
<dbReference type="InterPro" id="IPR036388">
    <property type="entry name" value="WH-like_DNA-bd_sf"/>
</dbReference>
<gene>
    <name evidence="1" type="ORF">ABOD76_01285</name>
</gene>
<geneLocation type="plasmid" evidence="1">
    <name>pDson04</name>
</geneLocation>
<sequence length="101" mass="11152">MSAPSSTPSSGPASWTFLTNHAHVLVCLVQSPDATLREVAVRVGITERAVQRILRDLEETGILRRERVGRRNTYTVIGTSPLRHPLEAHRSVQDLLDLVAT</sequence>
<organism evidence="1">
    <name type="scientific">Deinococcus sonorensis KR-87</name>
    <dbReference type="NCBI Taxonomy" id="694439"/>
    <lineage>
        <taxon>Bacteria</taxon>
        <taxon>Thermotogati</taxon>
        <taxon>Deinococcota</taxon>
        <taxon>Deinococci</taxon>
        <taxon>Deinococcales</taxon>
        <taxon>Deinococcaceae</taxon>
        <taxon>Deinococcus</taxon>
    </lineage>
</organism>
<keyword evidence="1" id="KW-0614">Plasmid</keyword>